<feature type="compositionally biased region" description="Basic and acidic residues" evidence="1">
    <location>
        <begin position="76"/>
        <end position="96"/>
    </location>
</feature>
<protein>
    <submittedName>
        <fullName evidence="2">Uncharacterized protein</fullName>
    </submittedName>
</protein>
<sequence length="200" mass="23053">MPDKKVGLHVLRTEQINLTTSSALSSTNITIPQLKETLYEMMTNNPNSIQGDINNDLYIALSKSVIQDKQVAPTDSYKDAKLRKRSHDDQDDPKNHKGEKRSKIRKFTGQSSLRNDRVMSETSDHDRSSAEDRFNEVVDSYQDPDEPQYGEMVPDNSTLTFSKRFKRCLNVDKLDLSKLEEFRKDGYEFFGNRFMSKAKC</sequence>
<dbReference type="AlphaFoldDB" id="A0A6L2M5T0"/>
<organism evidence="2">
    <name type="scientific">Tanacetum cinerariifolium</name>
    <name type="common">Dalmatian daisy</name>
    <name type="synonym">Chrysanthemum cinerariifolium</name>
    <dbReference type="NCBI Taxonomy" id="118510"/>
    <lineage>
        <taxon>Eukaryota</taxon>
        <taxon>Viridiplantae</taxon>
        <taxon>Streptophyta</taxon>
        <taxon>Embryophyta</taxon>
        <taxon>Tracheophyta</taxon>
        <taxon>Spermatophyta</taxon>
        <taxon>Magnoliopsida</taxon>
        <taxon>eudicotyledons</taxon>
        <taxon>Gunneridae</taxon>
        <taxon>Pentapetalae</taxon>
        <taxon>asterids</taxon>
        <taxon>campanulids</taxon>
        <taxon>Asterales</taxon>
        <taxon>Asteraceae</taxon>
        <taxon>Asteroideae</taxon>
        <taxon>Anthemideae</taxon>
        <taxon>Anthemidinae</taxon>
        <taxon>Tanacetum</taxon>
    </lineage>
</organism>
<feature type="compositionally biased region" description="Basic residues" evidence="1">
    <location>
        <begin position="97"/>
        <end position="106"/>
    </location>
</feature>
<gene>
    <name evidence="2" type="ORF">Tci_041324</name>
</gene>
<evidence type="ECO:0000313" key="2">
    <source>
        <dbReference type="EMBL" id="GEU69346.1"/>
    </source>
</evidence>
<evidence type="ECO:0000256" key="1">
    <source>
        <dbReference type="SAM" id="MobiDB-lite"/>
    </source>
</evidence>
<name>A0A6L2M5T0_TANCI</name>
<dbReference type="EMBL" id="BKCJ010005917">
    <property type="protein sequence ID" value="GEU69346.1"/>
    <property type="molecule type" value="Genomic_DNA"/>
</dbReference>
<accession>A0A6L2M5T0</accession>
<comment type="caution">
    <text evidence="2">The sequence shown here is derived from an EMBL/GenBank/DDBJ whole genome shotgun (WGS) entry which is preliminary data.</text>
</comment>
<feature type="region of interest" description="Disordered" evidence="1">
    <location>
        <begin position="69"/>
        <end position="134"/>
    </location>
</feature>
<proteinExistence type="predicted"/>
<feature type="compositionally biased region" description="Basic and acidic residues" evidence="1">
    <location>
        <begin position="114"/>
        <end position="134"/>
    </location>
</feature>
<reference evidence="2" key="1">
    <citation type="journal article" date="2019" name="Sci. Rep.">
        <title>Draft genome of Tanacetum cinerariifolium, the natural source of mosquito coil.</title>
        <authorList>
            <person name="Yamashiro T."/>
            <person name="Shiraishi A."/>
            <person name="Satake H."/>
            <person name="Nakayama K."/>
        </authorList>
    </citation>
    <scope>NUCLEOTIDE SEQUENCE</scope>
</reference>